<dbReference type="AlphaFoldDB" id="A0A1G5FBN3"/>
<dbReference type="GO" id="GO:0004342">
    <property type="term" value="F:glucosamine-6-phosphate deaminase activity"/>
    <property type="evidence" value="ECO:0007669"/>
    <property type="project" value="UniProtKB-UniRule"/>
</dbReference>
<evidence type="ECO:0000259" key="5">
    <source>
        <dbReference type="Pfam" id="PF01182"/>
    </source>
</evidence>
<organism evidence="6 7">
    <name type="scientific">Alkaliphilus peptidifermentans DSM 18978</name>
    <dbReference type="NCBI Taxonomy" id="1120976"/>
    <lineage>
        <taxon>Bacteria</taxon>
        <taxon>Bacillati</taxon>
        <taxon>Bacillota</taxon>
        <taxon>Clostridia</taxon>
        <taxon>Peptostreptococcales</taxon>
        <taxon>Natronincolaceae</taxon>
        <taxon>Alkaliphilus</taxon>
    </lineage>
</organism>
<dbReference type="GO" id="GO:0005737">
    <property type="term" value="C:cytoplasm"/>
    <property type="evidence" value="ECO:0007669"/>
    <property type="project" value="TreeGrafter"/>
</dbReference>
<dbReference type="GO" id="GO:0006043">
    <property type="term" value="P:glucosamine catabolic process"/>
    <property type="evidence" value="ECO:0007669"/>
    <property type="project" value="TreeGrafter"/>
</dbReference>
<dbReference type="Gene3D" id="3.40.50.1360">
    <property type="match status" value="1"/>
</dbReference>
<proteinExistence type="inferred from homology"/>
<comment type="catalytic activity">
    <reaction evidence="1 4">
        <text>alpha-D-glucosamine 6-phosphate + H2O = beta-D-fructose 6-phosphate + NH4(+)</text>
        <dbReference type="Rhea" id="RHEA:12172"/>
        <dbReference type="ChEBI" id="CHEBI:15377"/>
        <dbReference type="ChEBI" id="CHEBI:28938"/>
        <dbReference type="ChEBI" id="CHEBI:57634"/>
        <dbReference type="ChEBI" id="CHEBI:75989"/>
        <dbReference type="EC" id="3.5.99.6"/>
    </reaction>
</comment>
<dbReference type="NCBIfam" id="TIGR00502">
    <property type="entry name" value="nagB"/>
    <property type="match status" value="1"/>
</dbReference>
<dbReference type="EMBL" id="FMUS01000007">
    <property type="protein sequence ID" value="SCY36682.1"/>
    <property type="molecule type" value="Genomic_DNA"/>
</dbReference>
<dbReference type="PANTHER" id="PTHR11280">
    <property type="entry name" value="GLUCOSAMINE-6-PHOSPHATE ISOMERASE"/>
    <property type="match status" value="1"/>
</dbReference>
<evidence type="ECO:0000313" key="7">
    <source>
        <dbReference type="Proteomes" id="UP000198636"/>
    </source>
</evidence>
<name>A0A1G5FBN3_9FIRM</name>
<dbReference type="STRING" id="1120976.SAMN03080606_01368"/>
<accession>A0A1G5FBN3</accession>
<comment type="function">
    <text evidence="4">Catalyzes the reversible isomerization-deamination of glucosamine 6-phosphate (GlcN6P) to form fructose 6-phosphate (Fru6P) and ammonium ion.</text>
</comment>
<comment type="pathway">
    <text evidence="4">Amino-sugar metabolism; N-acetylneuraminate degradation; D-fructose 6-phosphate from N-acetylneuraminate: step 5/5.</text>
</comment>
<dbReference type="CDD" id="cd01399">
    <property type="entry name" value="GlcN6P_deaminase"/>
    <property type="match status" value="1"/>
</dbReference>
<dbReference type="EC" id="3.5.99.6" evidence="4"/>
<dbReference type="PANTHER" id="PTHR11280:SF5">
    <property type="entry name" value="GLUCOSAMINE-6-PHOSPHATE ISOMERASE"/>
    <property type="match status" value="1"/>
</dbReference>
<evidence type="ECO:0000256" key="1">
    <source>
        <dbReference type="ARBA" id="ARBA00000644"/>
    </source>
</evidence>
<sequence length="251" mass="28045">MKVIVARDYNELSEKAANILASHIVLKPNSVIGLATGSTPIGTYKELVRIYEEGRISFKEVVSFNLDEYYGLDKSNKQSYYYFMNKHLFNHINIKEENIHIPNGIAKDIELECKNYEGKIKQAGGIDIQLLGIGRNGHIGFNEPDVKFEALTHLVNLDEDTINANSRFFGSIDNVPKLAISMGIKTIMQSKKIILLASGSEKAKTIYNMIHEKITPELPASVLQLHQDVTVILDQGAAQLLNEEGLLQMEA</sequence>
<dbReference type="HAMAP" id="MF_01241">
    <property type="entry name" value="GlcN6P_deamin"/>
    <property type="match status" value="1"/>
</dbReference>
<dbReference type="InterPro" id="IPR018321">
    <property type="entry name" value="Glucosamine6P_isomerase_CS"/>
</dbReference>
<dbReference type="SUPFAM" id="SSF100950">
    <property type="entry name" value="NagB/RpiA/CoA transferase-like"/>
    <property type="match status" value="1"/>
</dbReference>
<evidence type="ECO:0000256" key="4">
    <source>
        <dbReference type="HAMAP-Rule" id="MF_01241"/>
    </source>
</evidence>
<dbReference type="NCBIfam" id="NF001684">
    <property type="entry name" value="PRK00443.1-4"/>
    <property type="match status" value="1"/>
</dbReference>
<protein>
    <recommendedName>
        <fullName evidence="4">Glucosamine-6-phosphate deaminase</fullName>
        <ecNumber evidence="4">3.5.99.6</ecNumber>
    </recommendedName>
    <alternativeName>
        <fullName evidence="4">GlcN6P deaminase</fullName>
        <shortName evidence="4">GNPDA</shortName>
    </alternativeName>
    <alternativeName>
        <fullName evidence="4">Glucosamine-6-phosphate isomerase</fullName>
    </alternativeName>
</protein>
<gene>
    <name evidence="4" type="primary">nagB</name>
    <name evidence="6" type="ORF">SAMN03080606_01368</name>
</gene>
<evidence type="ECO:0000313" key="6">
    <source>
        <dbReference type="EMBL" id="SCY36682.1"/>
    </source>
</evidence>
<keyword evidence="3 4" id="KW-0119">Carbohydrate metabolism</keyword>
<dbReference type="GO" id="GO:0006046">
    <property type="term" value="P:N-acetylglucosamine catabolic process"/>
    <property type="evidence" value="ECO:0007669"/>
    <property type="project" value="UniProtKB-UniRule"/>
</dbReference>
<comment type="caution">
    <text evidence="4">Lacks conserved residue(s) required for the propagation of feature annotation.</text>
</comment>
<feature type="active site" description="Proton acceptor; for ring-opening step" evidence="4">
    <location>
        <position position="138"/>
    </location>
</feature>
<dbReference type="GO" id="GO:0042802">
    <property type="term" value="F:identical protein binding"/>
    <property type="evidence" value="ECO:0007669"/>
    <property type="project" value="TreeGrafter"/>
</dbReference>
<dbReference type="Proteomes" id="UP000198636">
    <property type="component" value="Unassembled WGS sequence"/>
</dbReference>
<keyword evidence="7" id="KW-1185">Reference proteome</keyword>
<evidence type="ECO:0000256" key="2">
    <source>
        <dbReference type="ARBA" id="ARBA00022801"/>
    </source>
</evidence>
<feature type="active site" description="For ring-opening step" evidence="4">
    <location>
        <position position="136"/>
    </location>
</feature>
<dbReference type="InterPro" id="IPR004547">
    <property type="entry name" value="Glucosamine6P_isomerase"/>
</dbReference>
<dbReference type="FunFam" id="3.40.50.1360:FF:000003">
    <property type="entry name" value="Glucosamine-6-phosphate deaminase"/>
    <property type="match status" value="1"/>
</dbReference>
<dbReference type="UniPathway" id="UPA00629">
    <property type="reaction ID" value="UER00684"/>
</dbReference>
<dbReference type="InterPro" id="IPR037171">
    <property type="entry name" value="NagB/RpiA_transferase-like"/>
</dbReference>
<dbReference type="RefSeq" id="WP_091541507.1">
    <property type="nucleotide sequence ID" value="NZ_FMUS01000007.1"/>
</dbReference>
<dbReference type="OrthoDB" id="9791139at2"/>
<dbReference type="GO" id="GO:0005975">
    <property type="term" value="P:carbohydrate metabolic process"/>
    <property type="evidence" value="ECO:0007669"/>
    <property type="project" value="InterPro"/>
</dbReference>
<dbReference type="PROSITE" id="PS01161">
    <property type="entry name" value="GLC_GALNAC_ISOMERASE"/>
    <property type="match status" value="1"/>
</dbReference>
<dbReference type="Pfam" id="PF01182">
    <property type="entry name" value="Glucosamine_iso"/>
    <property type="match status" value="1"/>
</dbReference>
<evidence type="ECO:0000256" key="3">
    <source>
        <dbReference type="ARBA" id="ARBA00023277"/>
    </source>
</evidence>
<comment type="similarity">
    <text evidence="4">Belongs to the glucosamine/galactosamine-6-phosphate isomerase family. NagB subfamily.</text>
</comment>
<feature type="active site" description="Proton acceptor; for enolization step" evidence="4">
    <location>
        <position position="67"/>
    </location>
</feature>
<keyword evidence="2 4" id="KW-0378">Hydrolase</keyword>
<feature type="active site" description="For ring-opening step" evidence="4">
    <location>
        <position position="143"/>
    </location>
</feature>
<reference evidence="6 7" key="1">
    <citation type="submission" date="2016-10" db="EMBL/GenBank/DDBJ databases">
        <authorList>
            <person name="de Groot N.N."/>
        </authorList>
    </citation>
    <scope>NUCLEOTIDE SEQUENCE [LARGE SCALE GENOMIC DNA]</scope>
    <source>
        <strain evidence="6 7">DSM 18978</strain>
    </source>
</reference>
<dbReference type="GO" id="GO:0019262">
    <property type="term" value="P:N-acetylneuraminate catabolic process"/>
    <property type="evidence" value="ECO:0007669"/>
    <property type="project" value="UniProtKB-UniRule"/>
</dbReference>
<dbReference type="InterPro" id="IPR006148">
    <property type="entry name" value="Glc/Gal-6P_isomerase"/>
</dbReference>
<feature type="domain" description="Glucosamine/galactosamine-6-phosphate isomerase" evidence="5">
    <location>
        <begin position="11"/>
        <end position="229"/>
    </location>
</feature>